<feature type="disulfide bond" evidence="14">
    <location>
        <begin position="2788"/>
        <end position="2801"/>
    </location>
</feature>
<keyword evidence="5 15" id="KW-0420">Kringle</keyword>
<dbReference type="GO" id="GO:0050982">
    <property type="term" value="P:detection of mechanical stimulus"/>
    <property type="evidence" value="ECO:0007669"/>
    <property type="project" value="TreeGrafter"/>
</dbReference>
<feature type="region of interest" description="Disordered" evidence="16">
    <location>
        <begin position="3337"/>
        <end position="3375"/>
    </location>
</feature>
<feature type="transmembrane region" description="Helical" evidence="17">
    <location>
        <begin position="2709"/>
        <end position="2730"/>
    </location>
</feature>
<dbReference type="InterPro" id="IPR042060">
    <property type="entry name" value="PLAT_polycystin1"/>
</dbReference>
<comment type="caution">
    <text evidence="23">The sequence shown here is derived from an EMBL/GenBank/DDBJ whole genome shotgun (WGS) entry which is preliminary data.</text>
</comment>
<evidence type="ECO:0000259" key="20">
    <source>
        <dbReference type="PROSITE" id="PS50095"/>
    </source>
</evidence>
<dbReference type="GO" id="GO:0005929">
    <property type="term" value="C:cilium"/>
    <property type="evidence" value="ECO:0007669"/>
    <property type="project" value="UniProtKB-SubCell"/>
</dbReference>
<dbReference type="SUPFAM" id="SSF57440">
    <property type="entry name" value="Kringle-like"/>
    <property type="match status" value="1"/>
</dbReference>
<dbReference type="InterPro" id="IPR022409">
    <property type="entry name" value="PKD/Chitinase_dom"/>
</dbReference>
<dbReference type="PANTHER" id="PTHR10877">
    <property type="entry name" value="POLYCYSTIN FAMILY MEMBER"/>
    <property type="match status" value="1"/>
</dbReference>
<keyword evidence="11" id="KW-1015">Disulfide bond</keyword>
<dbReference type="GO" id="GO:0005509">
    <property type="term" value="F:calcium ion binding"/>
    <property type="evidence" value="ECO:0007669"/>
    <property type="project" value="InterPro"/>
</dbReference>
<comment type="subcellular location">
    <subcellularLocation>
        <location evidence="2">Cell membrane</location>
        <topology evidence="2">Multi-pass membrane protein</topology>
    </subcellularLocation>
    <subcellularLocation>
        <location evidence="1">Cell projection</location>
        <location evidence="1">Cilium</location>
    </subcellularLocation>
</comment>
<dbReference type="SUPFAM" id="SSF49785">
    <property type="entry name" value="Galactose-binding domain-like"/>
    <property type="match status" value="1"/>
</dbReference>
<feature type="transmembrane region" description="Helical" evidence="17">
    <location>
        <begin position="3071"/>
        <end position="3093"/>
    </location>
</feature>
<dbReference type="Gene3D" id="2.60.60.20">
    <property type="entry name" value="PLAT/LH2 domain"/>
    <property type="match status" value="1"/>
</dbReference>
<evidence type="ECO:0000256" key="12">
    <source>
        <dbReference type="ARBA" id="ARBA00023180"/>
    </source>
</evidence>
<evidence type="ECO:0000256" key="4">
    <source>
        <dbReference type="ARBA" id="ARBA00022475"/>
    </source>
</evidence>
<dbReference type="InterPro" id="IPR013783">
    <property type="entry name" value="Ig-like_fold"/>
</dbReference>
<dbReference type="FunFam" id="1.10.287.70:FF:000086">
    <property type="entry name" value="Polycystic kidney disease 2"/>
    <property type="match status" value="1"/>
</dbReference>
<dbReference type="GO" id="GO:0005886">
    <property type="term" value="C:plasma membrane"/>
    <property type="evidence" value="ECO:0007669"/>
    <property type="project" value="UniProtKB-SubCell"/>
</dbReference>
<dbReference type="Pfam" id="PF08016">
    <property type="entry name" value="PKD_channel"/>
    <property type="match status" value="1"/>
</dbReference>
<feature type="domain" description="PKD" evidence="19">
    <location>
        <begin position="729"/>
        <end position="798"/>
    </location>
</feature>
<dbReference type="SUPFAM" id="SSF49299">
    <property type="entry name" value="PKD domain"/>
    <property type="match status" value="4"/>
</dbReference>
<feature type="transmembrane region" description="Helical" evidence="17">
    <location>
        <begin position="2434"/>
        <end position="2455"/>
    </location>
</feature>
<dbReference type="SUPFAM" id="SSF81324">
    <property type="entry name" value="Voltage-gated potassium channels"/>
    <property type="match status" value="1"/>
</dbReference>
<evidence type="ECO:0000256" key="14">
    <source>
        <dbReference type="PIRSR" id="PIRSR603915-2"/>
    </source>
</evidence>
<keyword evidence="9" id="KW-0969">Cilium</keyword>
<dbReference type="Pfam" id="PF01825">
    <property type="entry name" value="GPS"/>
    <property type="match status" value="1"/>
</dbReference>
<keyword evidence="8 17" id="KW-1133">Transmembrane helix</keyword>
<keyword evidence="13" id="KW-0966">Cell projection</keyword>
<dbReference type="CDD" id="cd01752">
    <property type="entry name" value="PLAT_polycystin"/>
    <property type="match status" value="1"/>
</dbReference>
<feature type="compositionally biased region" description="Low complexity" evidence="16">
    <location>
        <begin position="3337"/>
        <end position="3352"/>
    </location>
</feature>
<dbReference type="Gene3D" id="2.60.220.50">
    <property type="match status" value="1"/>
</dbReference>
<feature type="transmembrane region" description="Helical" evidence="17">
    <location>
        <begin position="2475"/>
        <end position="2499"/>
    </location>
</feature>
<evidence type="ECO:0000313" key="24">
    <source>
        <dbReference type="Proteomes" id="UP001159428"/>
    </source>
</evidence>
<evidence type="ECO:0000256" key="17">
    <source>
        <dbReference type="SAM" id="Phobius"/>
    </source>
</evidence>
<dbReference type="InterPro" id="IPR002859">
    <property type="entry name" value="PKD/REJ-like"/>
</dbReference>
<comment type="similarity">
    <text evidence="3">Belongs to the polycystin family.</text>
</comment>
<dbReference type="PANTHER" id="PTHR10877:SF150">
    <property type="entry name" value="REJ DOMAIN-CONTAINING PROTEIN"/>
    <property type="match status" value="1"/>
</dbReference>
<feature type="transmembrane region" description="Helical" evidence="17">
    <location>
        <begin position="2227"/>
        <end position="2246"/>
    </location>
</feature>
<gene>
    <name evidence="23" type="ORF">PMEA_00017880</name>
</gene>
<dbReference type="PRINTS" id="PR01433">
    <property type="entry name" value="POLYCYSTIN2"/>
</dbReference>
<name>A0AAU9X6M8_9CNID</name>
<evidence type="ECO:0000256" key="5">
    <source>
        <dbReference type="ARBA" id="ARBA00022572"/>
    </source>
</evidence>
<feature type="domain" description="REJ" evidence="22">
    <location>
        <begin position="1258"/>
        <end position="1659"/>
    </location>
</feature>
<evidence type="ECO:0000256" key="8">
    <source>
        <dbReference type="ARBA" id="ARBA00022989"/>
    </source>
</evidence>
<feature type="domain" description="PKD" evidence="19">
    <location>
        <begin position="1013"/>
        <end position="1062"/>
    </location>
</feature>
<dbReference type="InterPro" id="IPR051223">
    <property type="entry name" value="Polycystin"/>
</dbReference>
<feature type="transmembrane region" description="Helical" evidence="17">
    <location>
        <begin position="3024"/>
        <end position="3045"/>
    </location>
</feature>
<dbReference type="InterPro" id="IPR013806">
    <property type="entry name" value="Kringle-like"/>
</dbReference>
<dbReference type="Gene3D" id="2.60.40.10">
    <property type="entry name" value="Immunoglobulins"/>
    <property type="match status" value="2"/>
</dbReference>
<keyword evidence="24" id="KW-1185">Reference proteome</keyword>
<evidence type="ECO:0000256" key="13">
    <source>
        <dbReference type="ARBA" id="ARBA00023273"/>
    </source>
</evidence>
<organism evidence="23 24">
    <name type="scientific">Pocillopora meandrina</name>
    <dbReference type="NCBI Taxonomy" id="46732"/>
    <lineage>
        <taxon>Eukaryota</taxon>
        <taxon>Metazoa</taxon>
        <taxon>Cnidaria</taxon>
        <taxon>Anthozoa</taxon>
        <taxon>Hexacorallia</taxon>
        <taxon>Scleractinia</taxon>
        <taxon>Astrocoeniina</taxon>
        <taxon>Pocilloporidae</taxon>
        <taxon>Pocillopora</taxon>
    </lineage>
</organism>
<dbReference type="Proteomes" id="UP001159428">
    <property type="component" value="Unassembled WGS sequence"/>
</dbReference>
<dbReference type="InterPro" id="IPR036392">
    <property type="entry name" value="PLAT/LH2_dom_sf"/>
</dbReference>
<feature type="compositionally biased region" description="Acidic residues" evidence="16">
    <location>
        <begin position="3361"/>
        <end position="3375"/>
    </location>
</feature>
<dbReference type="CDD" id="cd00146">
    <property type="entry name" value="PKD"/>
    <property type="match status" value="2"/>
</dbReference>
<dbReference type="Gene3D" id="2.40.20.10">
    <property type="entry name" value="Plasminogen Kringle 4"/>
    <property type="match status" value="1"/>
</dbReference>
<keyword evidence="12" id="KW-0325">Glycoprotein</keyword>
<dbReference type="Pfam" id="PF01477">
    <property type="entry name" value="PLAT"/>
    <property type="match status" value="1"/>
</dbReference>
<keyword evidence="4" id="KW-1003">Cell membrane</keyword>
<dbReference type="PROSITE" id="PS50093">
    <property type="entry name" value="PKD"/>
    <property type="match status" value="4"/>
</dbReference>
<dbReference type="GO" id="GO:0005262">
    <property type="term" value="F:calcium channel activity"/>
    <property type="evidence" value="ECO:0007669"/>
    <property type="project" value="TreeGrafter"/>
</dbReference>
<dbReference type="InterPro" id="IPR035986">
    <property type="entry name" value="PKD_dom_sf"/>
</dbReference>
<reference evidence="23 24" key="1">
    <citation type="submission" date="2022-05" db="EMBL/GenBank/DDBJ databases">
        <authorList>
            <consortium name="Genoscope - CEA"/>
            <person name="William W."/>
        </authorList>
    </citation>
    <scope>NUCLEOTIDE SEQUENCE [LARGE SCALE GENOMIC DNA]</scope>
</reference>
<feature type="transmembrane region" description="Helical" evidence="17">
    <location>
        <begin position="2938"/>
        <end position="2962"/>
    </location>
</feature>
<sequence>MANGRDSSEASNQSAARFEDSHDFFTMQPQERAIVLKLKEVSLVQYSGMAFNWSSNSSSLNFTMDYSIDGFHWIDYVEDERVKVFQVHRYHPTACLCRKVLARYIRIKLTGKSEFAPWLSGYLDATFCSITAEDLRNYTRLYLGCHWVNMSAGELFPSGLPSYTETDERICIKTCSMLNYNYSAIQSGLMCFCSNKLTSNLTDNQTDCLVPFFSDKWYLSEVAMRFYRVPTENVKVEKFSLSHHRRRIGEGFNISASVNSDNMGLVKFTVQSGDGNEYIFCYPKMRHFYTNPGNYRVSLIVKDIKGNTLTFTDSVEVADNLTKPELECPRAVPQGEAVECKIKLARALNVTGKVTVENREITLHQCSDTRMSSFGADVARYFPEPNTMLEKLLKKPKRIYILTKHSVQGEGYVAGLEFNVIQPGPIRVLILRRVDKVQTLAYSWKSGIICSNSEKLFMDYGSCCSTSCSSMRNNLGSVANLQFVIVNEVIVAQNMSAGYHFVDFTNITKLKVLPGDMIGWYSSDLFGKIGFVEETTDEQCLVYEGIEDGGMIGQKLTNRVQDFNSNFSFALRANFVPKALSEVSFKLEEIGPHKLVVEVTDKFGNMAKMTSGNILCQRAVQGLSIDVPEVALVGQVVFGVNVTNGTNVRYTINSGDGRVINQSENIVKLNCTTPGVRDISVIAFNDVSVAIGECKGLVILSEVENITIQAEEVVATNDTFTIKVTIRRGTAVHLNVSFGDDSPGFNISNFDVNNTFTVAKNHSYGRNGVYRVNATVRNSLSSASAVQSITVQTRIADLQIFAPRVTHSTDNELVINISVAQGTDVKYEVWLENERKKTANGLSVTVVFPRGDLRPGVSLLNVSAYNLLQSLNDSVQIHLETPISGVLFKLESETEAVQVAKNYTFVLRYDKGSGVDITLWKNINEGSVSLALQNEKEDLFHAVIYQTPGVFIARLNCSNVLGGIVKERTVIAQHPVKNISINTNSPVPHLPGIINITVKQDRIVATNATLICSFGDGETSERLEFSGELEISHRYVMAGVYKIVVSISNLASFVSKEVIVDVVKVITIMKVNAKSSAANSVSRSPLPHNTFPTKSRVLFEAEHDGNMSVTLFIFNFGDGFERNGTSHRIAEEYTYVSKGEFNVTLKIIHQFGESWNFTVVTIKESIAGLAISDNAPTVLGEPTTFFMNWTQLGTGTLIEVDFGDGNKSNNIVASPAGVDKPIDASMQNITFEHTYNQIRLYVVLVHGWNDVSSMRISHRSVTVEKECSYPSPQILSVGTNISSATDTKKDKELIIYTRTKVSCQATYKTIFIWRLERNDFQENLSIIDVETDLSKPSLTIPSGSLPYGIITLRFTAKMKYFIDGIDTIATGYINVVPAALKAILYGGGFRKVSSKRWFSVDAFMSEDPDVGRGDFTGISFHWYCRRFSENFPSNVEALPAVTFKKISLHLRNGGCEGSGPARLNYSTSVLKIAPGMLRENTVYVVKLVIKKDTREASFEQTLSVLAQVLPDIAITCEVNCDYKVNTNNRLSLRSNCANCRQENFTSVSYRWELYVRDQVTGNWTLDPELDSKTLTNSSKQNLVLKENSLDVGRRYRLVCLAGSEEGQQGQSEHHFITNVPPRNGSCTISPIEGRVLTTYFHIKCAGWKDMDGPIVYKVFRGRTLLHHGKEASLPPMLLTTGPRQNNYTYYLTVNIFDKFHSHSATVLSVTVRETTMSAQDLKSMMAEDGLVTNMRISGDLQGVSQFIMSAASVLASQSAKEKNNNVTGGDGKLSQLQAKKERKEIKEELLGALDQLEPESLDSLGILLEAMSSVTSDVTELSSTAQSSALSILSKTVATLSTKKNADSLETIKSISAGVMENLGNLFGSSKYEQDRNTLQMTQLKDKERSKTTEEEARAVTTSAMKILDDILDMIVEFEMPDQEPQLLESERMTALVSKVSTERLAGSSFSIGEGSFVLPSSKDIVDILRDKDCYVVAKGLNAKDNPFIWDNSSSGVKSNCLGLKFEDCHGTPINVTRLQDPIAITIPRDGAGDSPEPGNFTIEENTMKTHKLNIDDPTYAMNAVIQPSAVNCSHDFGIFLRKNKKPTTDTFDFNWTMSVPPKEAERKDSFSFSVSNYQLKKSASDTGEYYLGLYATLHEESKKDEKCRTELNYTLFTFVSSCNFWDEKEELWKASGCEVGPKTTYSSTECLCTHLTNFGGGFMVAPNPIDFDSALKGFTDIASNPTVFATVITIFGLYFVGAIWARWKDKKDLQKVGVTPLLSNDPRDTYGYEITLQTGFQQKSRTTADVFIQLFGTLGDSEPRMLKDPKRPKFGRGEIDQFLLTVPQSLGTIKEIHIWHNNAGRSPAWYLFRVLIRDLQTDSKWWFICDRWLAVEEGDGAVDRKLNLATKQELTRFNILFVNATRKNLLDGHLWLSVFTRPPKSTFTRVQRLSCCLSLLLSTMLANLMFYQVGADDDSAASQSIYIGPFIFSVRQVMIGVQSSFVVLPVNLIIVTIFRKLKPKEENSKSKKYEEVVEEVSSSSPTMGYHDFPITCPEESDNPKKKDLNWKTLLKIFSRDDDDDNTKKAKKKFLFPHWCIYINYLLVAISSLTCGFFCMLYGFQFGKEKSDKWLTSMLVSFFQSIIVIQPFKVLLLAAFFALIIKDPNKEEEQEQENVLDPVLNTDEEFIEGDAEKEPRKIGLQSKPPDAKKLEAARKLRLKQCEMKAIIKEIVTHILVVCVVLVVAYGNHDNRSFAMTEEVKNVLVTSDSNIASFNGVRNLLLLLQLISIKYTRVTFYCVLFSDTCKVPLVFTTFITECNDYYSWSNEEMNDFLQGWSPQNKTKLEKGKETKQISPWQYQGTLEANSFPYLGKMASYRGGGFIFELGPDEDAVYGELKKLETSNWIDRYTRALFTELSIYNVNINLLCVATLLYEELPTGGGQPFVNVQTIRAYRYIGNFSAALMACEVIFAFLLLNWILRDGKRLWRQKKSFWKNVWNIVDIAITSLSVASLVLYFMRLVFLTSTVGKVRDDPSKFVSFQYVVLLNEGVNAMVAFVVLLLNLKFLRLLRFNRKISVLSMTIKTSASKLASFMIMFMVIFLAYCFLVYLVFGSALEEYRSFIRCMVSLMSMVLGNFEFYDLVAVNAVIGPAVFFTFMVVFQFILINMFIGILCDSFNEVRFDSDKQTNEYEILQFISNRMKALVGMFVEPPIRPEYNWPKSDLEKKVETIEEKADTTMYFMRNLCDEDVRQIKWFQPDLWSRKKSKVMSLVLNSDAEILENDLCDGIEAMNNVIEKCSENELDRMIATSRLKKRIESAVASVMSGSLVSVHEEPEEVISQASQDTLNEHVLTVQEMQGSQEQGSQEQGSQDMSEHSERESDEEEEDEKEIEEQWEEELELLEEHLENYTSQYQPFNTPVVYSTQDVAYSREVDDSVMKSVASLEITSSARPEQLEETQSIIAEVRPQSSEDEMEDDVFQNSSPQSAVGNTSPTWQSISAWAPGRSTGNNTIVILLFILQSVIMVTPLLFDRELEIINSKWSDLPVAVRHVEFIGTVDNGTLDCFIPGFKKYRWEFINKASAGPFAESASLIHDEEIKEHQTEIRIGKGGIPMATEMLVVSCEAMVGNRPRFQIIWVITRLHSPLGYPTDPRVCFFHLTRYEKLACDDLKWWFNTDCYYNKGKEYRGTAYITNSNPPLHCQYWYQGPYRIPKFPKYEGRLIETLKEDENGVPRLCMSGKGWEFNLCRPRSGMTGPHCLIAKKKSQESLIKSRSDSRLEWAECRIPQCTVRQVWFLFFNSFGQPYLKESNMEDVEIIIVNGKKSATIKFAAFGIHRATGLRIGTEELRLVKYAQSFILKPRVPPSRLSIIDIRDVTKKYSGKYFVQYTFVEGNSKIQQTIYKGNFKLIVREPMKLSITPSKLELCPGERGSMDVQVSGGFKLMEGSIRWKYGYSQNNTNRQISIEDQLFELSADLKKITIKKIQKDTWITVYGSSFAGEASNTAQFKVKGDEVYLTVDSERGFVTTWTFEAQVIADIPDDPEMAFQRTLQNNIVSETLVITSVEWRHFGIYAVETEKDGCKKTVTFHLQQDEEREISGESGMPEEEIDNIESPVEDERFCTARHLNFSEYQQSNYSTSWMFDIPCGNEEGNVQENNEPYGHPIKELSLCSVITSYSFISDIDRPHKVYIRVNESSPLEEYVGTVNFMKTGYFQSSSGHDLLHYYYFPEPVAARFIQFTADQVEDSMCLSKLAVSGCSLVKSECKPESFTIDSILCNDMHRSMLKEGQVKKLPACSLITSYQFQSNGRMRHILLTSNSNSMVLTEYDGYTEAKVEQAGGEWFYNNTLNEPIAARYIQIVPDRADKSRSIKNLQINGCRLDKKWCSIEWDQFRELEIKCNEGEITPIYSEHPLFDFPSCSLISSYQFIARTQQHALLLSGNNPALLSSFREGLDIESYHWKDEEWIFVCKLKSPVAARYLQFLCGETRNLNATCVNRLTITGCPVENSWCREQSFKTVIEEYLVESDYFDTGMGRALLQTAGLSVLTPLWMFLVGKYNLDRR</sequence>
<dbReference type="InterPro" id="IPR014010">
    <property type="entry name" value="REJ_dom"/>
</dbReference>
<proteinExistence type="inferred from homology"/>
<evidence type="ECO:0000313" key="23">
    <source>
        <dbReference type="EMBL" id="CAH3137835.1"/>
    </source>
</evidence>
<dbReference type="InterPro" id="IPR013122">
    <property type="entry name" value="PKD1_2_channel"/>
</dbReference>
<feature type="domain" description="Kringle" evidence="18">
    <location>
        <begin position="3657"/>
        <end position="3768"/>
    </location>
</feature>
<feature type="domain" description="PLAT" evidence="20">
    <location>
        <begin position="2271"/>
        <end position="2388"/>
    </location>
</feature>
<evidence type="ECO:0000256" key="10">
    <source>
        <dbReference type="ARBA" id="ARBA00023136"/>
    </source>
</evidence>
<dbReference type="PROSITE" id="PS50070">
    <property type="entry name" value="KRINGLE_2"/>
    <property type="match status" value="1"/>
</dbReference>
<dbReference type="InterPro" id="IPR000601">
    <property type="entry name" value="PKD_dom"/>
</dbReference>
<dbReference type="Pfam" id="PF02010">
    <property type="entry name" value="REJ"/>
    <property type="match status" value="1"/>
</dbReference>
<evidence type="ECO:0000256" key="2">
    <source>
        <dbReference type="ARBA" id="ARBA00004651"/>
    </source>
</evidence>
<feature type="domain" description="GAIN-B" evidence="21">
    <location>
        <begin position="2051"/>
        <end position="2211"/>
    </location>
</feature>
<dbReference type="SMART" id="SM00308">
    <property type="entry name" value="LH2"/>
    <property type="match status" value="1"/>
</dbReference>
<evidence type="ECO:0000256" key="7">
    <source>
        <dbReference type="ARBA" id="ARBA00022729"/>
    </source>
</evidence>
<dbReference type="SUPFAM" id="SSF49723">
    <property type="entry name" value="Lipase/lipooxygenase domain (PLAT/LH2 domain)"/>
    <property type="match status" value="1"/>
</dbReference>
<evidence type="ECO:0000259" key="21">
    <source>
        <dbReference type="PROSITE" id="PS50221"/>
    </source>
</evidence>
<feature type="transmembrane region" description="Helical" evidence="17">
    <location>
        <begin position="2623"/>
        <end position="2645"/>
    </location>
</feature>
<keyword evidence="7" id="KW-0732">Signal</keyword>
<dbReference type="FunFam" id="2.60.60.20:FF:000016">
    <property type="entry name" value="Polycystin family receptor for egg jelly"/>
    <property type="match status" value="1"/>
</dbReference>
<dbReference type="SMART" id="SM00303">
    <property type="entry name" value="GPS"/>
    <property type="match status" value="1"/>
</dbReference>
<dbReference type="EMBL" id="CALNXJ010000031">
    <property type="protein sequence ID" value="CAH3137835.1"/>
    <property type="molecule type" value="Genomic_DNA"/>
</dbReference>
<feature type="transmembrane region" description="Helical" evidence="17">
    <location>
        <begin position="2579"/>
        <end position="2603"/>
    </location>
</feature>
<protein>
    <submittedName>
        <fullName evidence="23">Uncharacterized protein</fullName>
    </submittedName>
</protein>
<dbReference type="PROSITE" id="PS50221">
    <property type="entry name" value="GAIN_B"/>
    <property type="match status" value="1"/>
</dbReference>
<dbReference type="PROSITE" id="PS51111">
    <property type="entry name" value="REJ"/>
    <property type="match status" value="1"/>
</dbReference>
<dbReference type="InterPro" id="IPR046791">
    <property type="entry name" value="Polycystin_dom"/>
</dbReference>
<dbReference type="Pfam" id="PF20519">
    <property type="entry name" value="Polycystin_dom"/>
    <property type="match status" value="1"/>
</dbReference>
<comment type="caution">
    <text evidence="15">Lacks conserved residue(s) required for the propagation of feature annotation.</text>
</comment>
<evidence type="ECO:0000259" key="18">
    <source>
        <dbReference type="PROSITE" id="PS50070"/>
    </source>
</evidence>
<evidence type="ECO:0000256" key="16">
    <source>
        <dbReference type="SAM" id="MobiDB-lite"/>
    </source>
</evidence>
<feature type="domain" description="PKD" evidence="19">
    <location>
        <begin position="273"/>
        <end position="317"/>
    </location>
</feature>
<keyword evidence="10 17" id="KW-0472">Membrane</keyword>
<dbReference type="Pfam" id="PF18911">
    <property type="entry name" value="PKD_4"/>
    <property type="match status" value="1"/>
</dbReference>
<evidence type="ECO:0000259" key="19">
    <source>
        <dbReference type="PROSITE" id="PS50093"/>
    </source>
</evidence>
<evidence type="ECO:0000256" key="6">
    <source>
        <dbReference type="ARBA" id="ARBA00022692"/>
    </source>
</evidence>
<dbReference type="InterPro" id="IPR008979">
    <property type="entry name" value="Galactose-bd-like_sf"/>
</dbReference>
<accession>A0AAU9X6M8</accession>
<evidence type="ECO:0000256" key="1">
    <source>
        <dbReference type="ARBA" id="ARBA00004138"/>
    </source>
</evidence>
<evidence type="ECO:0000256" key="11">
    <source>
        <dbReference type="ARBA" id="ARBA00023157"/>
    </source>
</evidence>
<dbReference type="InterPro" id="IPR038178">
    <property type="entry name" value="Kringle_sf"/>
</dbReference>
<dbReference type="InterPro" id="IPR000001">
    <property type="entry name" value="Kringle"/>
</dbReference>
<dbReference type="InterPro" id="IPR057244">
    <property type="entry name" value="GAIN_B"/>
</dbReference>
<keyword evidence="6 17" id="KW-0812">Transmembrane</keyword>
<feature type="transmembrane region" description="Helical" evidence="17">
    <location>
        <begin position="2982"/>
        <end position="3004"/>
    </location>
</feature>
<evidence type="ECO:0000256" key="3">
    <source>
        <dbReference type="ARBA" id="ARBA00007200"/>
    </source>
</evidence>
<dbReference type="InterPro" id="IPR003915">
    <property type="entry name" value="PKD_2"/>
</dbReference>
<dbReference type="SMART" id="SM00089">
    <property type="entry name" value="PKD"/>
    <property type="match status" value="4"/>
</dbReference>
<feature type="transmembrane region" description="Helical" evidence="17">
    <location>
        <begin position="3129"/>
        <end position="3155"/>
    </location>
</feature>
<feature type="domain" description="PKD" evidence="19">
    <location>
        <begin position="1097"/>
        <end position="1159"/>
    </location>
</feature>
<evidence type="ECO:0000256" key="15">
    <source>
        <dbReference type="PROSITE-ProRule" id="PRU00121"/>
    </source>
</evidence>
<evidence type="ECO:0000259" key="22">
    <source>
        <dbReference type="PROSITE" id="PS51111"/>
    </source>
</evidence>
<dbReference type="Gene3D" id="1.10.287.70">
    <property type="match status" value="1"/>
</dbReference>
<evidence type="ECO:0000256" key="9">
    <source>
        <dbReference type="ARBA" id="ARBA00023069"/>
    </source>
</evidence>
<dbReference type="InterPro" id="IPR046338">
    <property type="entry name" value="GAIN_dom_sf"/>
</dbReference>
<dbReference type="InterPro" id="IPR000203">
    <property type="entry name" value="GPS"/>
</dbReference>
<dbReference type="PROSITE" id="PS50095">
    <property type="entry name" value="PLAT"/>
    <property type="match status" value="1"/>
</dbReference>
<dbReference type="InterPro" id="IPR001024">
    <property type="entry name" value="PLAT/LH2_dom"/>
</dbReference>